<evidence type="ECO:0000256" key="3">
    <source>
        <dbReference type="ARBA" id="ARBA00022833"/>
    </source>
</evidence>
<comment type="caution">
    <text evidence="6">The sequence shown here is derived from an EMBL/GenBank/DDBJ whole genome shotgun (WGS) entry which is preliminary data.</text>
</comment>
<dbReference type="GO" id="GO:0030150">
    <property type="term" value="P:protein import into mitochondrial matrix"/>
    <property type="evidence" value="ECO:0007669"/>
    <property type="project" value="TreeGrafter"/>
</dbReference>
<organism evidence="6 7">
    <name type="scientific">Papaver atlanticum</name>
    <dbReference type="NCBI Taxonomy" id="357466"/>
    <lineage>
        <taxon>Eukaryota</taxon>
        <taxon>Viridiplantae</taxon>
        <taxon>Streptophyta</taxon>
        <taxon>Embryophyta</taxon>
        <taxon>Tracheophyta</taxon>
        <taxon>Spermatophyta</taxon>
        <taxon>Magnoliopsida</taxon>
        <taxon>Ranunculales</taxon>
        <taxon>Papaveraceae</taxon>
        <taxon>Papaveroideae</taxon>
        <taxon>Papaver</taxon>
    </lineage>
</organism>
<evidence type="ECO:0000313" key="7">
    <source>
        <dbReference type="Proteomes" id="UP001202328"/>
    </source>
</evidence>
<name>A0AAD4T092_9MAGN</name>
<protein>
    <recommendedName>
        <fullName evidence="5">DNL-type domain-containing protein</fullName>
    </recommendedName>
</protein>
<proteinExistence type="predicted"/>
<dbReference type="Pfam" id="PF05180">
    <property type="entry name" value="zf-DNL"/>
    <property type="match status" value="1"/>
</dbReference>
<evidence type="ECO:0000256" key="2">
    <source>
        <dbReference type="ARBA" id="ARBA00022771"/>
    </source>
</evidence>
<keyword evidence="1" id="KW-0479">Metal-binding</keyword>
<feature type="domain" description="DNL-type" evidence="5">
    <location>
        <begin position="89"/>
        <end position="180"/>
    </location>
</feature>
<dbReference type="PANTHER" id="PTHR20922:SF13">
    <property type="entry name" value="DNL-TYPE ZINC FINGER PROTEIN"/>
    <property type="match status" value="1"/>
</dbReference>
<dbReference type="GO" id="GO:0008270">
    <property type="term" value="F:zinc ion binding"/>
    <property type="evidence" value="ECO:0007669"/>
    <property type="project" value="UniProtKB-KW"/>
</dbReference>
<evidence type="ECO:0000313" key="6">
    <source>
        <dbReference type="EMBL" id="KAI3933380.1"/>
    </source>
</evidence>
<dbReference type="AlphaFoldDB" id="A0AAD4T092"/>
<reference evidence="6" key="1">
    <citation type="submission" date="2022-04" db="EMBL/GenBank/DDBJ databases">
        <title>A functionally conserved STORR gene fusion in Papaver species that diverged 16.8 million years ago.</title>
        <authorList>
            <person name="Catania T."/>
        </authorList>
    </citation>
    <scope>NUCLEOTIDE SEQUENCE</scope>
    <source>
        <strain evidence="6">S-188037</strain>
    </source>
</reference>
<dbReference type="GO" id="GO:0006457">
    <property type="term" value="P:protein folding"/>
    <property type="evidence" value="ECO:0007669"/>
    <property type="project" value="TreeGrafter"/>
</dbReference>
<evidence type="ECO:0000259" key="5">
    <source>
        <dbReference type="PROSITE" id="PS51501"/>
    </source>
</evidence>
<dbReference type="Proteomes" id="UP001202328">
    <property type="component" value="Unassembled WGS sequence"/>
</dbReference>
<evidence type="ECO:0000256" key="1">
    <source>
        <dbReference type="ARBA" id="ARBA00022723"/>
    </source>
</evidence>
<dbReference type="EMBL" id="JAJJMB010006856">
    <property type="protein sequence ID" value="KAI3933380.1"/>
    <property type="molecule type" value="Genomic_DNA"/>
</dbReference>
<dbReference type="GO" id="GO:0051087">
    <property type="term" value="F:protein-folding chaperone binding"/>
    <property type="evidence" value="ECO:0007669"/>
    <property type="project" value="TreeGrafter"/>
</dbReference>
<keyword evidence="7" id="KW-1185">Reference proteome</keyword>
<keyword evidence="3" id="KW-0862">Zinc</keyword>
<keyword evidence="2 4" id="KW-0863">Zinc-finger</keyword>
<dbReference type="GO" id="GO:0005739">
    <property type="term" value="C:mitochondrion"/>
    <property type="evidence" value="ECO:0007669"/>
    <property type="project" value="TreeGrafter"/>
</dbReference>
<dbReference type="PANTHER" id="PTHR20922">
    <property type="entry name" value="DNL-TYPE ZINC FINGER PROTEIN"/>
    <property type="match status" value="1"/>
</dbReference>
<dbReference type="InterPro" id="IPR007853">
    <property type="entry name" value="Znf_DNL-typ"/>
</dbReference>
<accession>A0AAD4T092</accession>
<sequence>MAARHLQRISSVFLRNPTINRKPMPIFQSTRIIDQFCSDKRAIQTKSEPADTKKVAVEVEEEQNNSIKAIDVDQSTSLKYSVTSSMKTSARHDLAMVFTCKVCETRSVKTATRESYDKGVVVARCDGCNNYHLIADRLGFFGEPGSIEEFLAARGEEVKKGSPDTLNLTLDDLAGISKPQ</sequence>
<gene>
    <name evidence="6" type="ORF">MKW98_006739</name>
</gene>
<dbReference type="InterPro" id="IPR024158">
    <property type="entry name" value="Mt_import_TIM15"/>
</dbReference>
<evidence type="ECO:0000256" key="4">
    <source>
        <dbReference type="PROSITE-ProRule" id="PRU00834"/>
    </source>
</evidence>
<dbReference type="PROSITE" id="PS51501">
    <property type="entry name" value="ZF_DNL"/>
    <property type="match status" value="1"/>
</dbReference>
<dbReference type="GO" id="GO:0050821">
    <property type="term" value="P:protein stabilization"/>
    <property type="evidence" value="ECO:0007669"/>
    <property type="project" value="TreeGrafter"/>
</dbReference>